<evidence type="ECO:0000256" key="2">
    <source>
        <dbReference type="ARBA" id="ARBA00022771"/>
    </source>
</evidence>
<keyword evidence="4" id="KW-0805">Transcription regulation</keyword>
<dbReference type="PANTHER" id="PTHR24082">
    <property type="entry name" value="NUCLEAR HORMONE RECEPTOR"/>
    <property type="match status" value="1"/>
</dbReference>
<dbReference type="GO" id="GO:0004879">
    <property type="term" value="F:nuclear receptor activity"/>
    <property type="evidence" value="ECO:0007669"/>
    <property type="project" value="TreeGrafter"/>
</dbReference>
<gene>
    <name evidence="10" type="ORF">ONB1V03_LOCUS7102</name>
</gene>
<dbReference type="GO" id="GO:0000122">
    <property type="term" value="P:negative regulation of transcription by RNA polymerase II"/>
    <property type="evidence" value="ECO:0007669"/>
    <property type="project" value="TreeGrafter"/>
</dbReference>
<sequence>MNEEIKKCVICGDKASGNNFNVMTCESCKAFFRRNALKSMEFQCSLRGNCQINLISRKYCRSCRLKKCLSMGMKKEYILSDELKQLRRIIRSNKIVAENTIDFTTEMNSISDVVYRKVVEFDFAVIPIPRPITDTKTFGELEGYRLSELLNATNILINPLTDNKITYEVKDMVEAQREWCRNFEKEIPKYVKSAKVLAIILFNDERPNLLDKELVKLQQHVYMYLLQRYLLMRYESENEAKLKLLRFMNGLHDIT</sequence>
<evidence type="ECO:0000313" key="10">
    <source>
        <dbReference type="EMBL" id="CAD7649110.1"/>
    </source>
</evidence>
<dbReference type="InterPro" id="IPR050234">
    <property type="entry name" value="Nuclear_hormone_rcpt_NR1"/>
</dbReference>
<keyword evidence="11" id="KW-1185">Reference proteome</keyword>
<dbReference type="PRINTS" id="PR00047">
    <property type="entry name" value="STROIDFINGER"/>
</dbReference>
<keyword evidence="1" id="KW-0479">Metal-binding</keyword>
<dbReference type="PANTHER" id="PTHR24082:SF283">
    <property type="entry name" value="NUCLEAR HORMONE RECEPTOR HR96"/>
    <property type="match status" value="1"/>
</dbReference>
<keyword evidence="5" id="KW-0238">DNA-binding</keyword>
<keyword evidence="8" id="KW-0539">Nucleus</keyword>
<keyword evidence="2" id="KW-0863">Zinc-finger</keyword>
<protein>
    <recommendedName>
        <fullName evidence="9">Nuclear receptor domain-containing protein</fullName>
    </recommendedName>
</protein>
<accession>A0A7R9LWC1</accession>
<dbReference type="SUPFAM" id="SSF57716">
    <property type="entry name" value="Glucocorticoid receptor-like (DNA-binding domain)"/>
    <property type="match status" value="1"/>
</dbReference>
<dbReference type="InterPro" id="IPR001628">
    <property type="entry name" value="Znf_hrmn_rcpt"/>
</dbReference>
<dbReference type="GO" id="GO:0008270">
    <property type="term" value="F:zinc ion binding"/>
    <property type="evidence" value="ECO:0007669"/>
    <property type="project" value="UniProtKB-KW"/>
</dbReference>
<evidence type="ECO:0000259" key="9">
    <source>
        <dbReference type="PROSITE" id="PS51030"/>
    </source>
</evidence>
<evidence type="ECO:0000256" key="7">
    <source>
        <dbReference type="ARBA" id="ARBA00023170"/>
    </source>
</evidence>
<evidence type="ECO:0000256" key="5">
    <source>
        <dbReference type="ARBA" id="ARBA00023125"/>
    </source>
</evidence>
<dbReference type="EMBL" id="OC918299">
    <property type="protein sequence ID" value="CAD7649110.1"/>
    <property type="molecule type" value="Genomic_DNA"/>
</dbReference>
<dbReference type="SMART" id="SM00399">
    <property type="entry name" value="ZnF_C4"/>
    <property type="match status" value="1"/>
</dbReference>
<dbReference type="GO" id="GO:0045944">
    <property type="term" value="P:positive regulation of transcription by RNA polymerase II"/>
    <property type="evidence" value="ECO:0007669"/>
    <property type="project" value="TreeGrafter"/>
</dbReference>
<dbReference type="InterPro" id="IPR013088">
    <property type="entry name" value="Znf_NHR/GATA"/>
</dbReference>
<dbReference type="AlphaFoldDB" id="A0A7R9LWC1"/>
<name>A0A7R9LWC1_9ACAR</name>
<feature type="domain" description="Nuclear receptor" evidence="9">
    <location>
        <begin position="5"/>
        <end position="80"/>
    </location>
</feature>
<evidence type="ECO:0000313" key="11">
    <source>
        <dbReference type="Proteomes" id="UP000728032"/>
    </source>
</evidence>
<evidence type="ECO:0000256" key="3">
    <source>
        <dbReference type="ARBA" id="ARBA00022833"/>
    </source>
</evidence>
<dbReference type="PROSITE" id="PS51030">
    <property type="entry name" value="NUCLEAR_REC_DBD_2"/>
    <property type="match status" value="1"/>
</dbReference>
<keyword evidence="3" id="KW-0862">Zinc</keyword>
<dbReference type="SUPFAM" id="SSF48508">
    <property type="entry name" value="Nuclear receptor ligand-binding domain"/>
    <property type="match status" value="1"/>
</dbReference>
<dbReference type="GO" id="GO:0030154">
    <property type="term" value="P:cell differentiation"/>
    <property type="evidence" value="ECO:0007669"/>
    <property type="project" value="TreeGrafter"/>
</dbReference>
<organism evidence="10">
    <name type="scientific">Oppiella nova</name>
    <dbReference type="NCBI Taxonomy" id="334625"/>
    <lineage>
        <taxon>Eukaryota</taxon>
        <taxon>Metazoa</taxon>
        <taxon>Ecdysozoa</taxon>
        <taxon>Arthropoda</taxon>
        <taxon>Chelicerata</taxon>
        <taxon>Arachnida</taxon>
        <taxon>Acari</taxon>
        <taxon>Acariformes</taxon>
        <taxon>Sarcoptiformes</taxon>
        <taxon>Oribatida</taxon>
        <taxon>Brachypylina</taxon>
        <taxon>Oppioidea</taxon>
        <taxon>Oppiidae</taxon>
        <taxon>Oppiella</taxon>
    </lineage>
</organism>
<dbReference type="Gene3D" id="1.10.565.10">
    <property type="entry name" value="Retinoid X Receptor"/>
    <property type="match status" value="1"/>
</dbReference>
<dbReference type="InterPro" id="IPR035500">
    <property type="entry name" value="NHR-like_dom_sf"/>
</dbReference>
<dbReference type="EMBL" id="CAJPVJ010003474">
    <property type="protein sequence ID" value="CAG2167605.1"/>
    <property type="molecule type" value="Genomic_DNA"/>
</dbReference>
<evidence type="ECO:0000256" key="8">
    <source>
        <dbReference type="ARBA" id="ARBA00023242"/>
    </source>
</evidence>
<keyword evidence="6" id="KW-0804">Transcription</keyword>
<dbReference type="Proteomes" id="UP000728032">
    <property type="component" value="Unassembled WGS sequence"/>
</dbReference>
<dbReference type="GO" id="GO:0000978">
    <property type="term" value="F:RNA polymerase II cis-regulatory region sequence-specific DNA binding"/>
    <property type="evidence" value="ECO:0007669"/>
    <property type="project" value="TreeGrafter"/>
</dbReference>
<keyword evidence="7" id="KW-0675">Receptor</keyword>
<evidence type="ECO:0000256" key="4">
    <source>
        <dbReference type="ARBA" id="ARBA00023015"/>
    </source>
</evidence>
<evidence type="ECO:0000256" key="1">
    <source>
        <dbReference type="ARBA" id="ARBA00022723"/>
    </source>
</evidence>
<dbReference type="OrthoDB" id="6159439at2759"/>
<reference evidence="10" key="1">
    <citation type="submission" date="2020-11" db="EMBL/GenBank/DDBJ databases">
        <authorList>
            <person name="Tran Van P."/>
        </authorList>
    </citation>
    <scope>NUCLEOTIDE SEQUENCE</scope>
</reference>
<dbReference type="PROSITE" id="PS00031">
    <property type="entry name" value="NUCLEAR_REC_DBD_1"/>
    <property type="match status" value="1"/>
</dbReference>
<evidence type="ECO:0000256" key="6">
    <source>
        <dbReference type="ARBA" id="ARBA00023163"/>
    </source>
</evidence>
<dbReference type="Gene3D" id="3.30.50.10">
    <property type="entry name" value="Erythroid Transcription Factor GATA-1, subunit A"/>
    <property type="match status" value="1"/>
</dbReference>
<proteinExistence type="predicted"/>
<dbReference type="Pfam" id="PF00105">
    <property type="entry name" value="zf-C4"/>
    <property type="match status" value="1"/>
</dbReference>